<evidence type="ECO:0000256" key="1">
    <source>
        <dbReference type="SAM" id="MobiDB-lite"/>
    </source>
</evidence>
<dbReference type="InParanoid" id="A0A067QQ50"/>
<accession>A0A067QQ50</accession>
<feature type="region of interest" description="Disordered" evidence="1">
    <location>
        <begin position="39"/>
        <end position="61"/>
    </location>
</feature>
<dbReference type="Proteomes" id="UP000027135">
    <property type="component" value="Unassembled WGS sequence"/>
</dbReference>
<gene>
    <name evidence="2" type="ORF">L798_04726</name>
</gene>
<protein>
    <submittedName>
        <fullName evidence="2">Uncharacterized protein</fullName>
    </submittedName>
</protein>
<reference evidence="2 3" key="1">
    <citation type="journal article" date="2014" name="Nat. Commun.">
        <title>Molecular traces of alternative social organization in a termite genome.</title>
        <authorList>
            <person name="Terrapon N."/>
            <person name="Li C."/>
            <person name="Robertson H.M."/>
            <person name="Ji L."/>
            <person name="Meng X."/>
            <person name="Booth W."/>
            <person name="Chen Z."/>
            <person name="Childers C.P."/>
            <person name="Glastad K.M."/>
            <person name="Gokhale K."/>
            <person name="Gowin J."/>
            <person name="Gronenberg W."/>
            <person name="Hermansen R.A."/>
            <person name="Hu H."/>
            <person name="Hunt B.G."/>
            <person name="Huylmans A.K."/>
            <person name="Khalil S.M."/>
            <person name="Mitchell R.D."/>
            <person name="Munoz-Torres M.C."/>
            <person name="Mustard J.A."/>
            <person name="Pan H."/>
            <person name="Reese J.T."/>
            <person name="Scharf M.E."/>
            <person name="Sun F."/>
            <person name="Vogel H."/>
            <person name="Xiao J."/>
            <person name="Yang W."/>
            <person name="Yang Z."/>
            <person name="Yang Z."/>
            <person name="Zhou J."/>
            <person name="Zhu J."/>
            <person name="Brent C.S."/>
            <person name="Elsik C.G."/>
            <person name="Goodisman M.A."/>
            <person name="Liberles D.A."/>
            <person name="Roe R.M."/>
            <person name="Vargo E.L."/>
            <person name="Vilcinskas A."/>
            <person name="Wang J."/>
            <person name="Bornberg-Bauer E."/>
            <person name="Korb J."/>
            <person name="Zhang G."/>
            <person name="Liebig J."/>
        </authorList>
    </citation>
    <scope>NUCLEOTIDE SEQUENCE [LARGE SCALE GENOMIC DNA]</scope>
    <source>
        <tissue evidence="2">Whole organism</tissue>
    </source>
</reference>
<name>A0A067QQ50_ZOONE</name>
<dbReference type="EMBL" id="KK853613">
    <property type="protein sequence ID" value="KDR05142.1"/>
    <property type="molecule type" value="Genomic_DNA"/>
</dbReference>
<evidence type="ECO:0000313" key="2">
    <source>
        <dbReference type="EMBL" id="KDR05142.1"/>
    </source>
</evidence>
<organism evidence="2 3">
    <name type="scientific">Zootermopsis nevadensis</name>
    <name type="common">Dampwood termite</name>
    <dbReference type="NCBI Taxonomy" id="136037"/>
    <lineage>
        <taxon>Eukaryota</taxon>
        <taxon>Metazoa</taxon>
        <taxon>Ecdysozoa</taxon>
        <taxon>Arthropoda</taxon>
        <taxon>Hexapoda</taxon>
        <taxon>Insecta</taxon>
        <taxon>Pterygota</taxon>
        <taxon>Neoptera</taxon>
        <taxon>Polyneoptera</taxon>
        <taxon>Dictyoptera</taxon>
        <taxon>Blattodea</taxon>
        <taxon>Blattoidea</taxon>
        <taxon>Termitoidae</taxon>
        <taxon>Termopsidae</taxon>
        <taxon>Zootermopsis</taxon>
    </lineage>
</organism>
<feature type="compositionally biased region" description="Acidic residues" evidence="1">
    <location>
        <begin position="51"/>
        <end position="61"/>
    </location>
</feature>
<proteinExistence type="predicted"/>
<keyword evidence="3" id="KW-1185">Reference proteome</keyword>
<dbReference type="AlphaFoldDB" id="A0A067QQ50"/>
<sequence>MIVCVNPRVEDYAATVNAMKFAEMPQGVRMSLSTASELSKPALPMNGTDQNIEEDNGLVNR</sequence>
<evidence type="ECO:0000313" key="3">
    <source>
        <dbReference type="Proteomes" id="UP000027135"/>
    </source>
</evidence>